<gene>
    <name evidence="8" type="ORF">CHLRE_08g381650v5</name>
</gene>
<evidence type="ECO:0000256" key="4">
    <source>
        <dbReference type="ARBA" id="ARBA00023136"/>
    </source>
</evidence>
<dbReference type="InterPro" id="IPR029058">
    <property type="entry name" value="AB_hydrolase_fold"/>
</dbReference>
<evidence type="ECO:0000313" key="8">
    <source>
        <dbReference type="EMBL" id="PNW80187.1"/>
    </source>
</evidence>
<reference evidence="8 9" key="1">
    <citation type="journal article" date="2007" name="Science">
        <title>The Chlamydomonas genome reveals the evolution of key animal and plant functions.</title>
        <authorList>
            <person name="Merchant S.S."/>
            <person name="Prochnik S.E."/>
            <person name="Vallon O."/>
            <person name="Harris E.H."/>
            <person name="Karpowicz S.J."/>
            <person name="Witman G.B."/>
            <person name="Terry A."/>
            <person name="Salamov A."/>
            <person name="Fritz-Laylin L.K."/>
            <person name="Marechal-Drouard L."/>
            <person name="Marshall W.F."/>
            <person name="Qu L.H."/>
            <person name="Nelson D.R."/>
            <person name="Sanderfoot A.A."/>
            <person name="Spalding M.H."/>
            <person name="Kapitonov V.V."/>
            <person name="Ren Q."/>
            <person name="Ferris P."/>
            <person name="Lindquist E."/>
            <person name="Shapiro H."/>
            <person name="Lucas S.M."/>
            <person name="Grimwood J."/>
            <person name="Schmutz J."/>
            <person name="Cardol P."/>
            <person name="Cerutti H."/>
            <person name="Chanfreau G."/>
            <person name="Chen C.L."/>
            <person name="Cognat V."/>
            <person name="Croft M.T."/>
            <person name="Dent R."/>
            <person name="Dutcher S."/>
            <person name="Fernandez E."/>
            <person name="Fukuzawa H."/>
            <person name="Gonzalez-Ballester D."/>
            <person name="Gonzalez-Halphen D."/>
            <person name="Hallmann A."/>
            <person name="Hanikenne M."/>
            <person name="Hippler M."/>
            <person name="Inwood W."/>
            <person name="Jabbari K."/>
            <person name="Kalanon M."/>
            <person name="Kuras R."/>
            <person name="Lefebvre P.A."/>
            <person name="Lemaire S.D."/>
            <person name="Lobanov A.V."/>
            <person name="Lohr M."/>
            <person name="Manuell A."/>
            <person name="Meier I."/>
            <person name="Mets L."/>
            <person name="Mittag M."/>
            <person name="Mittelmeier T."/>
            <person name="Moroney J.V."/>
            <person name="Moseley J."/>
            <person name="Napoli C."/>
            <person name="Nedelcu A.M."/>
            <person name="Niyogi K."/>
            <person name="Novoselov S.V."/>
            <person name="Paulsen I.T."/>
            <person name="Pazour G."/>
            <person name="Purton S."/>
            <person name="Ral J.P."/>
            <person name="Riano-Pachon D.M."/>
            <person name="Riekhof W."/>
            <person name="Rymarquis L."/>
            <person name="Schroda M."/>
            <person name="Stern D."/>
            <person name="Umen J."/>
            <person name="Willows R."/>
            <person name="Wilson N."/>
            <person name="Zimmer S.L."/>
            <person name="Allmer J."/>
            <person name="Balk J."/>
            <person name="Bisova K."/>
            <person name="Chen C.J."/>
            <person name="Elias M."/>
            <person name="Gendler K."/>
            <person name="Hauser C."/>
            <person name="Lamb M.R."/>
            <person name="Ledford H."/>
            <person name="Long J.C."/>
            <person name="Minagawa J."/>
            <person name="Page M.D."/>
            <person name="Pan J."/>
            <person name="Pootakham W."/>
            <person name="Roje S."/>
            <person name="Rose A."/>
            <person name="Stahlberg E."/>
            <person name="Terauchi A.M."/>
            <person name="Yang P."/>
            <person name="Ball S."/>
            <person name="Bowler C."/>
            <person name="Dieckmann C.L."/>
            <person name="Gladyshev V.N."/>
            <person name="Green P."/>
            <person name="Jorgensen R."/>
            <person name="Mayfield S."/>
            <person name="Mueller-Roeber B."/>
            <person name="Rajamani S."/>
            <person name="Sayre R.T."/>
            <person name="Brokstein P."/>
            <person name="Dubchak I."/>
            <person name="Goodstein D."/>
            <person name="Hornick L."/>
            <person name="Huang Y.W."/>
            <person name="Jhaveri J."/>
            <person name="Luo Y."/>
            <person name="Martinez D."/>
            <person name="Ngau W.C."/>
            <person name="Otillar B."/>
            <person name="Poliakov A."/>
            <person name="Porter A."/>
            <person name="Szajkowski L."/>
            <person name="Werner G."/>
            <person name="Zhou K."/>
            <person name="Grigoriev I.V."/>
            <person name="Rokhsar D.S."/>
            <person name="Grossman A.R."/>
        </authorList>
    </citation>
    <scope>NUCLEOTIDE SEQUENCE [LARGE SCALE GENOMIC DNA]</scope>
    <source>
        <strain evidence="9">CC-503</strain>
    </source>
</reference>
<dbReference type="GO" id="GO:0005640">
    <property type="term" value="C:nuclear outer membrane"/>
    <property type="evidence" value="ECO:0007669"/>
    <property type="project" value="UniProtKB-SubCell"/>
</dbReference>
<dbReference type="SUPFAM" id="SSF53474">
    <property type="entry name" value="alpha/beta-Hydrolases"/>
    <property type="match status" value="1"/>
</dbReference>
<dbReference type="KEGG" id="cre:CHLRE_08g381650v5"/>
<evidence type="ECO:0000256" key="5">
    <source>
        <dbReference type="ARBA" id="ARBA00023242"/>
    </source>
</evidence>
<evidence type="ECO:0000313" key="9">
    <source>
        <dbReference type="Proteomes" id="UP000006906"/>
    </source>
</evidence>
<keyword evidence="9" id="KW-1185">Reference proteome</keyword>
<feature type="compositionally biased region" description="Gly residues" evidence="7">
    <location>
        <begin position="230"/>
        <end position="254"/>
    </location>
</feature>
<feature type="region of interest" description="Disordered" evidence="7">
    <location>
        <begin position="197"/>
        <end position="254"/>
    </location>
</feature>
<feature type="compositionally biased region" description="Low complexity" evidence="7">
    <location>
        <begin position="197"/>
        <end position="229"/>
    </location>
</feature>
<keyword evidence="2" id="KW-0812">Transmembrane</keyword>
<evidence type="ECO:0000256" key="6">
    <source>
        <dbReference type="ARBA" id="ARBA00034303"/>
    </source>
</evidence>
<dbReference type="InterPro" id="IPR008547">
    <property type="entry name" value="DUF829_TMEM53"/>
</dbReference>
<name>A0A2K3DI35_CHLRE</name>
<dbReference type="PANTHER" id="PTHR12265:SF30">
    <property type="entry name" value="TRANSMEMBRANE PROTEIN 53"/>
    <property type="match status" value="1"/>
</dbReference>
<dbReference type="AlphaFoldDB" id="A0A2K3DI35"/>
<evidence type="ECO:0000256" key="7">
    <source>
        <dbReference type="SAM" id="MobiDB-lite"/>
    </source>
</evidence>
<keyword evidence="5" id="KW-0539">Nucleus</keyword>
<dbReference type="PANTHER" id="PTHR12265">
    <property type="entry name" value="TRANSMEMBRANE PROTEIN 53"/>
    <property type="match status" value="1"/>
</dbReference>
<dbReference type="RefSeq" id="XP_042922278.1">
    <property type="nucleotide sequence ID" value="XM_043065277.1"/>
</dbReference>
<evidence type="ECO:0000256" key="2">
    <source>
        <dbReference type="ARBA" id="ARBA00022692"/>
    </source>
</evidence>
<accession>A0A2K3DI35</accession>
<comment type="similarity">
    <text evidence="1">Belongs to the TMEM53 family.</text>
</comment>
<evidence type="ECO:0000256" key="3">
    <source>
        <dbReference type="ARBA" id="ARBA00022989"/>
    </source>
</evidence>
<protein>
    <submittedName>
        <fullName evidence="8">Uncharacterized protein</fullName>
    </submittedName>
</protein>
<dbReference type="GeneID" id="66054512"/>
<dbReference type="Proteomes" id="UP000006906">
    <property type="component" value="Chromosome 8"/>
</dbReference>
<organism evidence="8 9">
    <name type="scientific">Chlamydomonas reinhardtii</name>
    <name type="common">Chlamydomonas smithii</name>
    <dbReference type="NCBI Taxonomy" id="3055"/>
    <lineage>
        <taxon>Eukaryota</taxon>
        <taxon>Viridiplantae</taxon>
        <taxon>Chlorophyta</taxon>
        <taxon>core chlorophytes</taxon>
        <taxon>Chlorophyceae</taxon>
        <taxon>CS clade</taxon>
        <taxon>Chlamydomonadales</taxon>
        <taxon>Chlamydomonadaceae</taxon>
        <taxon>Chlamydomonas</taxon>
    </lineage>
</organism>
<proteinExistence type="inferred from homology"/>
<dbReference type="OMA" id="YAYQISA"/>
<keyword evidence="4" id="KW-0472">Membrane</keyword>
<evidence type="ECO:0000256" key="1">
    <source>
        <dbReference type="ARBA" id="ARBA00007387"/>
    </source>
</evidence>
<dbReference type="Pfam" id="PF05705">
    <property type="entry name" value="DUF829"/>
    <property type="match status" value="1"/>
</dbReference>
<sequence length="522" mass="52304">MLAGARSAAAQAGPSASCSRGAACAAPACKAPVAHAIASASPAATASASHGVSITLRSHCQRGAAQASGALGALGAAAAAAGGSGRRRGAVLPCGLAAASASSSGSAASRLYSDWTATAGGASRGTAPAVASPSPLALGLSDRGASAAATASSASAASTVSCLASSGPRGLILPPRGLLHAPGGCSSSTSGTLISGSSIGTSSGSSSSSSGSTAGRLFSSSGASSSSSTGSGGMGGPGGLFGGSGMGGSGGNGNGNGNLPPPIIISPTALRVVVIGWMGSNRRYLNKYGGLWARSGDHEVLMIRPTIAQTLVRWRGVVVAGRDIDRVATLHRENPAMPTVYHIFSTGGFIHAGTMWRWMDEVEDVAQRRDLLEEVAGIILDSAPAAVQPDLAARAIVSAVTNTPSEELGPDVGGIQGALVGGVRGFLQSYLQSSGVKLRTEEVYDAWYNLAPTCPQLYLYSAADPLAPPGDVERYMGVQEGRGVDVSCHKWVDSGHVDHFRRHPHEYAYQISAFLARALRDW</sequence>
<dbReference type="InParanoid" id="A0A2K3DI35"/>
<dbReference type="Gramene" id="PNW80187">
    <property type="protein sequence ID" value="PNW80187"/>
    <property type="gene ID" value="CHLRE_08g381650v5"/>
</dbReference>
<dbReference type="EMBL" id="CM008969">
    <property type="protein sequence ID" value="PNW80187.1"/>
    <property type="molecule type" value="Genomic_DNA"/>
</dbReference>
<dbReference type="OrthoDB" id="77878at2759"/>
<comment type="subcellular location">
    <subcellularLocation>
        <location evidence="6">Nucleus outer membrane</location>
        <topology evidence="6">Single-pass membrane protein</topology>
    </subcellularLocation>
</comment>
<keyword evidence="3" id="KW-1133">Transmembrane helix</keyword>